<feature type="domain" description="SnoaL-like" evidence="1">
    <location>
        <begin position="20"/>
        <end position="128"/>
    </location>
</feature>
<dbReference type="Proteomes" id="UP001595947">
    <property type="component" value="Unassembled WGS sequence"/>
</dbReference>
<accession>A0ABV9YGM9</accession>
<dbReference type="InterPro" id="IPR032710">
    <property type="entry name" value="NTF2-like_dom_sf"/>
</dbReference>
<protein>
    <submittedName>
        <fullName evidence="2">Nuclear transport factor 2 family protein</fullName>
    </submittedName>
</protein>
<dbReference type="InterPro" id="IPR037401">
    <property type="entry name" value="SnoaL-like"/>
</dbReference>
<keyword evidence="3" id="KW-1185">Reference proteome</keyword>
<evidence type="ECO:0000313" key="2">
    <source>
        <dbReference type="EMBL" id="MFC5061905.1"/>
    </source>
</evidence>
<name>A0ABV9YGM9_9PSEU</name>
<sequence>MTSPTTTDTTTDRTRRFLTDWFDQLEATGFDGTVFLGALSDDLVWTATGTSPVSGTFRGKQAYIDGVWRALDSHLVTWPKAEVQRILADGEWAVVEFHGVGGVGRNGTDYTLQYCWVVRVVEDRIVEVVGYYDQVKVTELFA</sequence>
<dbReference type="Pfam" id="PF12680">
    <property type="entry name" value="SnoaL_2"/>
    <property type="match status" value="1"/>
</dbReference>
<comment type="caution">
    <text evidence="2">The sequence shown here is derived from an EMBL/GenBank/DDBJ whole genome shotgun (WGS) entry which is preliminary data.</text>
</comment>
<evidence type="ECO:0000259" key="1">
    <source>
        <dbReference type="Pfam" id="PF12680"/>
    </source>
</evidence>
<dbReference type="PANTHER" id="PTHR41252">
    <property type="entry name" value="BLR2505 PROTEIN"/>
    <property type="match status" value="1"/>
</dbReference>
<gene>
    <name evidence="2" type="ORF">ACFPBZ_06785</name>
</gene>
<proteinExistence type="predicted"/>
<evidence type="ECO:0000313" key="3">
    <source>
        <dbReference type="Proteomes" id="UP001595947"/>
    </source>
</evidence>
<dbReference type="PANTHER" id="PTHR41252:SF1">
    <property type="entry name" value="BLR2505 PROTEIN"/>
    <property type="match status" value="1"/>
</dbReference>
<dbReference type="Gene3D" id="3.10.450.50">
    <property type="match status" value="1"/>
</dbReference>
<dbReference type="SUPFAM" id="SSF54427">
    <property type="entry name" value="NTF2-like"/>
    <property type="match status" value="1"/>
</dbReference>
<dbReference type="EMBL" id="JBHSIV010000005">
    <property type="protein sequence ID" value="MFC5061905.1"/>
    <property type="molecule type" value="Genomic_DNA"/>
</dbReference>
<dbReference type="RefSeq" id="WP_378035258.1">
    <property type="nucleotide sequence ID" value="NZ_JBHSIV010000005.1"/>
</dbReference>
<organism evidence="2 3">
    <name type="scientific">Actinomycetospora atypica</name>
    <dbReference type="NCBI Taxonomy" id="1290095"/>
    <lineage>
        <taxon>Bacteria</taxon>
        <taxon>Bacillati</taxon>
        <taxon>Actinomycetota</taxon>
        <taxon>Actinomycetes</taxon>
        <taxon>Pseudonocardiales</taxon>
        <taxon>Pseudonocardiaceae</taxon>
        <taxon>Actinomycetospora</taxon>
    </lineage>
</organism>
<reference evidence="3" key="1">
    <citation type="journal article" date="2019" name="Int. J. Syst. Evol. Microbiol.">
        <title>The Global Catalogue of Microorganisms (GCM) 10K type strain sequencing project: providing services to taxonomists for standard genome sequencing and annotation.</title>
        <authorList>
            <consortium name="The Broad Institute Genomics Platform"/>
            <consortium name="The Broad Institute Genome Sequencing Center for Infectious Disease"/>
            <person name="Wu L."/>
            <person name="Ma J."/>
        </authorList>
    </citation>
    <scope>NUCLEOTIDE SEQUENCE [LARGE SCALE GENOMIC DNA]</scope>
    <source>
        <strain evidence="3">CGMCC 4.7093</strain>
    </source>
</reference>